<keyword evidence="2" id="KW-0812">Transmembrane</keyword>
<proteinExistence type="predicted"/>
<reference evidence="3 4" key="1">
    <citation type="journal article" date="2014" name="Int. J. Syst. Evol. Microbiol.">
        <title>Complete genome sequence of Corynebacterium casei LMG S-19264T (=DSM 44701T), isolated from a smear-ripened cheese.</title>
        <authorList>
            <consortium name="US DOE Joint Genome Institute (JGI-PGF)"/>
            <person name="Walter F."/>
            <person name="Albersmeier A."/>
            <person name="Kalinowski J."/>
            <person name="Ruckert C."/>
        </authorList>
    </citation>
    <scope>NUCLEOTIDE SEQUENCE [LARGE SCALE GENOMIC DNA]</scope>
    <source>
        <strain evidence="3 4">CGMCC 4.7111</strain>
    </source>
</reference>
<keyword evidence="2" id="KW-0472">Membrane</keyword>
<feature type="transmembrane region" description="Helical" evidence="2">
    <location>
        <begin position="47"/>
        <end position="64"/>
    </location>
</feature>
<keyword evidence="2" id="KW-1133">Transmembrane helix</keyword>
<feature type="transmembrane region" description="Helical" evidence="2">
    <location>
        <begin position="76"/>
        <end position="100"/>
    </location>
</feature>
<organism evidence="3 4">
    <name type="scientific">Streptomyces albiflavescens</name>
    <dbReference type="NCBI Taxonomy" id="1623582"/>
    <lineage>
        <taxon>Bacteria</taxon>
        <taxon>Bacillati</taxon>
        <taxon>Actinomycetota</taxon>
        <taxon>Actinomycetes</taxon>
        <taxon>Kitasatosporales</taxon>
        <taxon>Streptomycetaceae</taxon>
        <taxon>Streptomyces</taxon>
    </lineage>
</organism>
<keyword evidence="4" id="KW-1185">Reference proteome</keyword>
<sequence>MNDPSPHGIPRPPSAGAGSDTAGQAGVIGIGLAAVLTFALAQGSWQWFATYIGATLLAVIFAFQRQPAWTPGVRSAYLRGLVAFSMVVGLCVAIALAPMLQRWPWLLPMSGTRSGCRVLGRYEAIRSTAALADLAGRDSAAVAYAQQTQSGKAVADCLATTTTLWLPLYGAGAALLVGAIVWSRDRARAAKGPWPQSTAPAPAGATTRPDGMK</sequence>
<feature type="transmembrane region" description="Helical" evidence="2">
    <location>
        <begin position="164"/>
        <end position="182"/>
    </location>
</feature>
<protein>
    <submittedName>
        <fullName evidence="3">Uncharacterized protein</fullName>
    </submittedName>
</protein>
<name>A0A918D3G6_9ACTN</name>
<dbReference type="AlphaFoldDB" id="A0A918D3G6"/>
<comment type="caution">
    <text evidence="3">The sequence shown here is derived from an EMBL/GenBank/DDBJ whole genome shotgun (WGS) entry which is preliminary data.</text>
</comment>
<gene>
    <name evidence="3" type="ORF">GCM10011579_032270</name>
</gene>
<evidence type="ECO:0000313" key="3">
    <source>
        <dbReference type="EMBL" id="GGN63668.1"/>
    </source>
</evidence>
<feature type="region of interest" description="Disordered" evidence="1">
    <location>
        <begin position="191"/>
        <end position="213"/>
    </location>
</feature>
<evidence type="ECO:0000256" key="1">
    <source>
        <dbReference type="SAM" id="MobiDB-lite"/>
    </source>
</evidence>
<feature type="region of interest" description="Disordered" evidence="1">
    <location>
        <begin position="1"/>
        <end position="20"/>
    </location>
</feature>
<dbReference type="EMBL" id="BMMM01000005">
    <property type="protein sequence ID" value="GGN63668.1"/>
    <property type="molecule type" value="Genomic_DNA"/>
</dbReference>
<accession>A0A918D3G6</accession>
<evidence type="ECO:0000313" key="4">
    <source>
        <dbReference type="Proteomes" id="UP000600365"/>
    </source>
</evidence>
<evidence type="ECO:0000256" key="2">
    <source>
        <dbReference type="SAM" id="Phobius"/>
    </source>
</evidence>
<feature type="compositionally biased region" description="Low complexity" evidence="1">
    <location>
        <begin position="198"/>
        <end position="213"/>
    </location>
</feature>
<dbReference type="Proteomes" id="UP000600365">
    <property type="component" value="Unassembled WGS sequence"/>
</dbReference>
<dbReference type="RefSeq" id="WP_229702994.1">
    <property type="nucleotide sequence ID" value="NZ_BMMM01000005.1"/>
</dbReference>